<accession>A0A7J6W7X4</accession>
<proteinExistence type="predicted"/>
<protein>
    <submittedName>
        <fullName evidence="1">Uncharacterized protein</fullName>
    </submittedName>
</protein>
<keyword evidence="2" id="KW-1185">Reference proteome</keyword>
<dbReference type="AlphaFoldDB" id="A0A7J6W7X4"/>
<evidence type="ECO:0000313" key="1">
    <source>
        <dbReference type="EMBL" id="KAF5192928.1"/>
    </source>
</evidence>
<dbReference type="EMBL" id="JABWDY010020728">
    <property type="protein sequence ID" value="KAF5192928.1"/>
    <property type="molecule type" value="Genomic_DNA"/>
</dbReference>
<organism evidence="1 2">
    <name type="scientific">Thalictrum thalictroides</name>
    <name type="common">Rue-anemone</name>
    <name type="synonym">Anemone thalictroides</name>
    <dbReference type="NCBI Taxonomy" id="46969"/>
    <lineage>
        <taxon>Eukaryota</taxon>
        <taxon>Viridiplantae</taxon>
        <taxon>Streptophyta</taxon>
        <taxon>Embryophyta</taxon>
        <taxon>Tracheophyta</taxon>
        <taxon>Spermatophyta</taxon>
        <taxon>Magnoliopsida</taxon>
        <taxon>Ranunculales</taxon>
        <taxon>Ranunculaceae</taxon>
        <taxon>Thalictroideae</taxon>
        <taxon>Thalictrum</taxon>
    </lineage>
</organism>
<gene>
    <name evidence="1" type="ORF">FRX31_017485</name>
</gene>
<evidence type="ECO:0000313" key="2">
    <source>
        <dbReference type="Proteomes" id="UP000554482"/>
    </source>
</evidence>
<comment type="caution">
    <text evidence="1">The sequence shown here is derived from an EMBL/GenBank/DDBJ whole genome shotgun (WGS) entry which is preliminary data.</text>
</comment>
<sequence length="89" mass="10676">MILSLIQTYFSPDEHWQILEVAIASLWIIKKKRKHQINKRISNENRKNEIINFPKVRHPHITQQLIKAASSFIIYFTAARPTQYWCEIE</sequence>
<dbReference type="Proteomes" id="UP000554482">
    <property type="component" value="Unassembled WGS sequence"/>
</dbReference>
<name>A0A7J6W7X4_THATH</name>
<reference evidence="1 2" key="1">
    <citation type="submission" date="2020-06" db="EMBL/GenBank/DDBJ databases">
        <title>Transcriptomic and genomic resources for Thalictrum thalictroides and T. hernandezii: Facilitating candidate gene discovery in an emerging model plant lineage.</title>
        <authorList>
            <person name="Arias T."/>
            <person name="Riano-Pachon D.M."/>
            <person name="Di Stilio V.S."/>
        </authorList>
    </citation>
    <scope>NUCLEOTIDE SEQUENCE [LARGE SCALE GENOMIC DNA]</scope>
    <source>
        <strain evidence="2">cv. WT478/WT964</strain>
        <tissue evidence="1">Leaves</tissue>
    </source>
</reference>